<sequence length="632" mass="71353">MKMKLGITWCYLLFMLINHKNSYYVSAKSVETQNLASCQEHVGEFFKSFLNITIEPSEKVGDICGGHCCSSQTEVDVLKKSIKTFEGLIKHQLKNLKGLWESTYKVYKDHVLDLSRQSENKTLILFSTVYRRMSPLSRTPILELYKSIRSYISSHKPLSHDSGGNDELEAVIEKFFRNLFPLAYHHAVHSQNVVPSIPGSSGGEEEAAISSTATSPDMAPRDFHIDYKNCLTSSYEILRPFGDIPDSISRSLVQSVSSASVLLRALQRGTEVLSEIENLPIESSLSMKCQHALLKMNYCSACKGHNYHHLKPCYGYCSNVMRGCLTQLMGGIDTDWASFSEAIERLMTLVRNKDGIESVIKNLDGKLSEAIMHAMTNGPDLEKKVHKSCGQPSIRHTDKMTSSQERLDENSERAPSLEGKQGHHSGNGNKWSPPPDTEMLQFLALLDRSKSFSLQIANSYCEDDRYQKQDKNCWTGEHLGDYTHKVMDMHSQKYNPEVPTLQSDIENNHSRLHKINDQLITMKNIVNKQMTHLSRSDTDKMFSDMAEHGSADDDEYHQHQYDDDEDYEEMSGSGDYQDPNPQTPKVLIDDATIPATNPKTTPAGSSATRLRISFMLSNLVLSSFIVILFNKY</sequence>
<evidence type="ECO:0000256" key="6">
    <source>
        <dbReference type="ARBA" id="ARBA00022974"/>
    </source>
</evidence>
<dbReference type="PANTHER" id="PTHR10822">
    <property type="entry name" value="GLYPICAN"/>
    <property type="match status" value="1"/>
</dbReference>
<feature type="chain" id="PRO_5040161978" evidence="14">
    <location>
        <begin position="28"/>
        <end position="632"/>
    </location>
</feature>
<gene>
    <name evidence="15" type="ORF">CHIRRI_LOCUS3891</name>
</gene>
<dbReference type="GO" id="GO:0016477">
    <property type="term" value="P:cell migration"/>
    <property type="evidence" value="ECO:0007669"/>
    <property type="project" value="TreeGrafter"/>
</dbReference>
<evidence type="ECO:0000256" key="14">
    <source>
        <dbReference type="SAM" id="SignalP"/>
    </source>
</evidence>
<evidence type="ECO:0000313" key="15">
    <source>
        <dbReference type="EMBL" id="CAG9800954.1"/>
    </source>
</evidence>
<evidence type="ECO:0000256" key="1">
    <source>
        <dbReference type="ARBA" id="ARBA00004609"/>
    </source>
</evidence>
<organism evidence="15 16">
    <name type="scientific">Chironomus riparius</name>
    <dbReference type="NCBI Taxonomy" id="315576"/>
    <lineage>
        <taxon>Eukaryota</taxon>
        <taxon>Metazoa</taxon>
        <taxon>Ecdysozoa</taxon>
        <taxon>Arthropoda</taxon>
        <taxon>Hexapoda</taxon>
        <taxon>Insecta</taxon>
        <taxon>Pterygota</taxon>
        <taxon>Neoptera</taxon>
        <taxon>Endopterygota</taxon>
        <taxon>Diptera</taxon>
        <taxon>Nematocera</taxon>
        <taxon>Chironomoidea</taxon>
        <taxon>Chironomidae</taxon>
        <taxon>Chironominae</taxon>
        <taxon>Chironomus</taxon>
    </lineage>
</organism>
<comment type="similarity">
    <text evidence="2 11">Belongs to the glypican family.</text>
</comment>
<keyword evidence="16" id="KW-1185">Reference proteome</keyword>
<dbReference type="GO" id="GO:1905475">
    <property type="term" value="P:regulation of protein localization to membrane"/>
    <property type="evidence" value="ECO:0007669"/>
    <property type="project" value="TreeGrafter"/>
</dbReference>
<dbReference type="OrthoDB" id="6380619at2759"/>
<evidence type="ECO:0000256" key="12">
    <source>
        <dbReference type="RuleBase" id="RU003519"/>
    </source>
</evidence>
<feature type="compositionally biased region" description="Basic and acidic residues" evidence="13">
    <location>
        <begin position="395"/>
        <end position="412"/>
    </location>
</feature>
<feature type="signal peptide" evidence="14">
    <location>
        <begin position="1"/>
        <end position="27"/>
    </location>
</feature>
<evidence type="ECO:0000256" key="10">
    <source>
        <dbReference type="ARBA" id="ARBA00023288"/>
    </source>
</evidence>
<keyword evidence="9 12" id="KW-0357">Heparan sulfate</keyword>
<evidence type="ECO:0000313" key="16">
    <source>
        <dbReference type="Proteomes" id="UP001153620"/>
    </source>
</evidence>
<proteinExistence type="inferred from homology"/>
<evidence type="ECO:0000256" key="13">
    <source>
        <dbReference type="SAM" id="MobiDB-lite"/>
    </source>
</evidence>
<evidence type="ECO:0000256" key="2">
    <source>
        <dbReference type="ARBA" id="ARBA00010260"/>
    </source>
</evidence>
<dbReference type="PANTHER" id="PTHR10822:SF29">
    <property type="entry name" value="DIVISION ABNORMALLY DELAYED PROTEIN"/>
    <property type="match status" value="1"/>
</dbReference>
<reference evidence="15" key="1">
    <citation type="submission" date="2022-01" db="EMBL/GenBank/DDBJ databases">
        <authorList>
            <person name="King R."/>
        </authorList>
    </citation>
    <scope>NUCLEOTIDE SEQUENCE</scope>
</reference>
<dbReference type="GO" id="GO:0009986">
    <property type="term" value="C:cell surface"/>
    <property type="evidence" value="ECO:0007669"/>
    <property type="project" value="TreeGrafter"/>
</dbReference>
<evidence type="ECO:0000256" key="4">
    <source>
        <dbReference type="ARBA" id="ARBA00022622"/>
    </source>
</evidence>
<evidence type="ECO:0000256" key="11">
    <source>
        <dbReference type="RuleBase" id="RU003518"/>
    </source>
</evidence>
<evidence type="ECO:0000256" key="9">
    <source>
        <dbReference type="ARBA" id="ARBA00023207"/>
    </source>
</evidence>
<name>A0A9N9RM89_9DIPT</name>
<keyword evidence="8" id="KW-0325">Glycoprotein</keyword>
<feature type="region of interest" description="Disordered" evidence="13">
    <location>
        <begin position="563"/>
        <end position="586"/>
    </location>
</feature>
<evidence type="ECO:0000256" key="3">
    <source>
        <dbReference type="ARBA" id="ARBA00022475"/>
    </source>
</evidence>
<keyword evidence="10 12" id="KW-0449">Lipoprotein</keyword>
<dbReference type="GO" id="GO:0005886">
    <property type="term" value="C:plasma membrane"/>
    <property type="evidence" value="ECO:0007669"/>
    <property type="project" value="UniProtKB-SubCell"/>
</dbReference>
<protein>
    <submittedName>
        <fullName evidence="15">Uncharacterized protein</fullName>
    </submittedName>
</protein>
<keyword evidence="6 12" id="KW-0654">Proteoglycan</keyword>
<reference evidence="15" key="2">
    <citation type="submission" date="2022-10" db="EMBL/GenBank/DDBJ databases">
        <authorList>
            <consortium name="ENA_rothamsted_submissions"/>
            <consortium name="culmorum"/>
            <person name="King R."/>
        </authorList>
    </citation>
    <scope>NUCLEOTIDE SEQUENCE</scope>
</reference>
<dbReference type="AlphaFoldDB" id="A0A9N9RM89"/>
<feature type="region of interest" description="Disordered" evidence="13">
    <location>
        <begin position="196"/>
        <end position="215"/>
    </location>
</feature>
<keyword evidence="5 14" id="KW-0732">Signal</keyword>
<comment type="function">
    <text evidence="12">Cell surface proteoglycan.</text>
</comment>
<keyword evidence="3" id="KW-1003">Cell membrane</keyword>
<dbReference type="InterPro" id="IPR001863">
    <property type="entry name" value="Glypican"/>
</dbReference>
<feature type="region of interest" description="Disordered" evidence="13">
    <location>
        <begin position="381"/>
        <end position="435"/>
    </location>
</feature>
<dbReference type="GO" id="GO:0005576">
    <property type="term" value="C:extracellular region"/>
    <property type="evidence" value="ECO:0007669"/>
    <property type="project" value="TreeGrafter"/>
</dbReference>
<dbReference type="Proteomes" id="UP001153620">
    <property type="component" value="Chromosome 1"/>
</dbReference>
<dbReference type="Pfam" id="PF01153">
    <property type="entry name" value="Glypican"/>
    <property type="match status" value="1"/>
</dbReference>
<evidence type="ECO:0000256" key="7">
    <source>
        <dbReference type="ARBA" id="ARBA00023136"/>
    </source>
</evidence>
<evidence type="ECO:0000256" key="8">
    <source>
        <dbReference type="ARBA" id="ARBA00023180"/>
    </source>
</evidence>
<dbReference type="EMBL" id="OU895877">
    <property type="protein sequence ID" value="CAG9800954.1"/>
    <property type="molecule type" value="Genomic_DNA"/>
</dbReference>
<accession>A0A9N9RM89</accession>
<comment type="subcellular location">
    <subcellularLocation>
        <location evidence="1 12">Cell membrane</location>
        <topology evidence="1 12">Lipid-anchor</topology>
        <topology evidence="1 12">GPI-anchor</topology>
    </subcellularLocation>
</comment>
<evidence type="ECO:0000256" key="5">
    <source>
        <dbReference type="ARBA" id="ARBA00022729"/>
    </source>
</evidence>
<keyword evidence="4 12" id="KW-0336">GPI-anchor</keyword>
<dbReference type="GO" id="GO:0090263">
    <property type="term" value="P:positive regulation of canonical Wnt signaling pathway"/>
    <property type="evidence" value="ECO:0007669"/>
    <property type="project" value="TreeGrafter"/>
</dbReference>
<dbReference type="GO" id="GO:0098552">
    <property type="term" value="C:side of membrane"/>
    <property type="evidence" value="ECO:0007669"/>
    <property type="project" value="UniProtKB-KW"/>
</dbReference>
<keyword evidence="7 12" id="KW-0472">Membrane</keyword>